<evidence type="ECO:0000313" key="1">
    <source>
        <dbReference type="EMBL" id="GAA3871555.1"/>
    </source>
</evidence>
<accession>A0ABP7KB08</accession>
<evidence type="ECO:0000313" key="2">
    <source>
        <dbReference type="Proteomes" id="UP001399917"/>
    </source>
</evidence>
<keyword evidence="2" id="KW-1185">Reference proteome</keyword>
<dbReference type="RefSeq" id="WP_344847161.1">
    <property type="nucleotide sequence ID" value="NZ_BAABDF010000007.1"/>
</dbReference>
<name>A0ABP7KB08_9RHOB</name>
<sequence>MGRTVVKRAAVIVAALCTGFSLGLVALGYTPLLAAICPPCFGFEKAAEGLYVETRDEGFGDEMARRYARATQRVEAAMGPIATRPIVLVCLTETCNEVMGGNKTRAMTYGSRIFYLGPHGHDTDIIAHELTHVVIHQRIGLRALNRFPAWVNEGIATYVSQDARFDLDPATCLPSAQSMPENADAWRSSAGASDGSLYADSGCLVARWLSERPAVGIMDLIAVHAAPE</sequence>
<proteinExistence type="predicted"/>
<evidence type="ECO:0008006" key="3">
    <source>
        <dbReference type="Google" id="ProtNLM"/>
    </source>
</evidence>
<protein>
    <recommendedName>
        <fullName evidence="3">DUF4157 domain-containing protein</fullName>
    </recommendedName>
</protein>
<reference evidence="2" key="1">
    <citation type="journal article" date="2019" name="Int. J. Syst. Evol. Microbiol.">
        <title>The Global Catalogue of Microorganisms (GCM) 10K type strain sequencing project: providing services to taxonomists for standard genome sequencing and annotation.</title>
        <authorList>
            <consortium name="The Broad Institute Genomics Platform"/>
            <consortium name="The Broad Institute Genome Sequencing Center for Infectious Disease"/>
            <person name="Wu L."/>
            <person name="Ma J."/>
        </authorList>
    </citation>
    <scope>NUCLEOTIDE SEQUENCE [LARGE SCALE GENOMIC DNA]</scope>
    <source>
        <strain evidence="2">JCM 17190</strain>
    </source>
</reference>
<dbReference type="Proteomes" id="UP001399917">
    <property type="component" value="Unassembled WGS sequence"/>
</dbReference>
<dbReference type="SUPFAM" id="SSF55486">
    <property type="entry name" value="Metalloproteases ('zincins'), catalytic domain"/>
    <property type="match status" value="1"/>
</dbReference>
<comment type="caution">
    <text evidence="1">The sequence shown here is derived from an EMBL/GenBank/DDBJ whole genome shotgun (WGS) entry which is preliminary data.</text>
</comment>
<organism evidence="1 2">
    <name type="scientific">Celeribacter arenosi</name>
    <dbReference type="NCBI Taxonomy" id="792649"/>
    <lineage>
        <taxon>Bacteria</taxon>
        <taxon>Pseudomonadati</taxon>
        <taxon>Pseudomonadota</taxon>
        <taxon>Alphaproteobacteria</taxon>
        <taxon>Rhodobacterales</taxon>
        <taxon>Roseobacteraceae</taxon>
        <taxon>Celeribacter</taxon>
    </lineage>
</organism>
<dbReference type="EMBL" id="BAABDF010000007">
    <property type="protein sequence ID" value="GAA3871555.1"/>
    <property type="molecule type" value="Genomic_DNA"/>
</dbReference>
<gene>
    <name evidence="1" type="ORF">GCM10022404_21820</name>
</gene>